<keyword evidence="3" id="KW-1185">Reference proteome</keyword>
<comment type="caution">
    <text evidence="2">The sequence shown here is derived from an EMBL/GenBank/DDBJ whole genome shotgun (WGS) entry which is preliminary data.</text>
</comment>
<dbReference type="AlphaFoldDB" id="W7T5U6"/>
<evidence type="ECO:0000313" key="3">
    <source>
        <dbReference type="Proteomes" id="UP000019335"/>
    </source>
</evidence>
<dbReference type="InterPro" id="IPR036891">
    <property type="entry name" value="Signal_recog_part_SRP54_M_sf"/>
</dbReference>
<evidence type="ECO:0000313" key="2">
    <source>
        <dbReference type="EMBL" id="EWM22370.1"/>
    </source>
</evidence>
<protein>
    <submittedName>
        <fullName evidence="2">Signal recognition particle protein</fullName>
    </submittedName>
</protein>
<dbReference type="SUPFAM" id="SSF47446">
    <property type="entry name" value="Signal peptide-binding domain"/>
    <property type="match status" value="1"/>
</dbReference>
<dbReference type="EMBL" id="AZIL01002196">
    <property type="protein sequence ID" value="EWM22370.1"/>
    <property type="molecule type" value="Genomic_DNA"/>
</dbReference>
<dbReference type="GO" id="GO:0048500">
    <property type="term" value="C:signal recognition particle"/>
    <property type="evidence" value="ECO:0007669"/>
    <property type="project" value="InterPro"/>
</dbReference>
<dbReference type="Proteomes" id="UP000019335">
    <property type="component" value="Unassembled WGS sequence"/>
</dbReference>
<dbReference type="OrthoDB" id="10286073at2759"/>
<dbReference type="Pfam" id="PF02978">
    <property type="entry name" value="SRP_SPB"/>
    <property type="match status" value="1"/>
</dbReference>
<dbReference type="InterPro" id="IPR004125">
    <property type="entry name" value="Signal_recog_particle_SRP54_M"/>
</dbReference>
<feature type="domain" description="Signal recognition particle SRP54 subunit M-domain" evidence="1">
    <location>
        <begin position="125"/>
        <end position="192"/>
    </location>
</feature>
<reference evidence="2 3" key="1">
    <citation type="journal article" date="2014" name="Mol. Plant">
        <title>Chromosome Scale Genome Assembly and Transcriptome Profiling of Nannochloropsis gaditana in Nitrogen Depletion.</title>
        <authorList>
            <person name="Corteggiani Carpinelli E."/>
            <person name="Telatin A."/>
            <person name="Vitulo N."/>
            <person name="Forcato C."/>
            <person name="D'Angelo M."/>
            <person name="Schiavon R."/>
            <person name="Vezzi A."/>
            <person name="Giacometti G.M."/>
            <person name="Morosinotto T."/>
            <person name="Valle G."/>
        </authorList>
    </citation>
    <scope>NUCLEOTIDE SEQUENCE [LARGE SCALE GENOMIC DNA]</scope>
    <source>
        <strain evidence="2 3">B-31</strain>
    </source>
</reference>
<sequence length="248" mass="28487">MLSRDVCPMLKHVCPSTFSSTQASHILVTQRQGRHMSLMLSFRCNIRTSLLFNRPHLSTQLATAPSLVRHSTVWRVVQNAIQERRASKEEEQFQAELARLASMTRYDLRNFKEAVDKPGNSWFSWVNKVPGVRSMPEVQVGERYRKILGAFTEEELAHPEKIKSREKQRVATQSGESIQEINLLLSLYENSQALHKWVRRRVADKKEMPKTQSECQVLMMGDPAGVSVGAMQQKQQKRALKKGNRLPF</sequence>
<proteinExistence type="predicted"/>
<name>W7T5U6_9STRA</name>
<gene>
    <name evidence="2" type="ORF">Naga_100066g27</name>
</gene>
<evidence type="ECO:0000259" key="1">
    <source>
        <dbReference type="Pfam" id="PF02978"/>
    </source>
</evidence>
<dbReference type="GO" id="GO:0008312">
    <property type="term" value="F:7S RNA binding"/>
    <property type="evidence" value="ECO:0007669"/>
    <property type="project" value="InterPro"/>
</dbReference>
<organism evidence="2 3">
    <name type="scientific">Nannochloropsis gaditana</name>
    <dbReference type="NCBI Taxonomy" id="72520"/>
    <lineage>
        <taxon>Eukaryota</taxon>
        <taxon>Sar</taxon>
        <taxon>Stramenopiles</taxon>
        <taxon>Ochrophyta</taxon>
        <taxon>Eustigmatophyceae</taxon>
        <taxon>Eustigmatales</taxon>
        <taxon>Monodopsidaceae</taxon>
        <taxon>Nannochloropsis</taxon>
    </lineage>
</organism>
<dbReference type="Gene3D" id="1.10.260.30">
    <property type="entry name" value="Signal recognition particle, SRP54 subunit, M-domain"/>
    <property type="match status" value="1"/>
</dbReference>
<accession>W7T5U6</accession>
<dbReference type="GO" id="GO:0006614">
    <property type="term" value="P:SRP-dependent cotranslational protein targeting to membrane"/>
    <property type="evidence" value="ECO:0007669"/>
    <property type="project" value="InterPro"/>
</dbReference>